<name>A0A4Y2ENS6_ARAVE</name>
<proteinExistence type="predicted"/>
<feature type="transmembrane region" description="Helical" evidence="1">
    <location>
        <begin position="71"/>
        <end position="92"/>
    </location>
</feature>
<keyword evidence="1" id="KW-0812">Transmembrane</keyword>
<keyword evidence="1" id="KW-0472">Membrane</keyword>
<sequence>MVWKEKETEIRETDKASKTEMEPDRNWVVLSIPPFIQVGEEEIKRVTYGTLLVQVLNLFEKENKARIEDSLAPMFCYMKEFLIMLATFWVFLKIHN</sequence>
<keyword evidence="1" id="KW-1133">Transmembrane helix</keyword>
<dbReference type="AlphaFoldDB" id="A0A4Y2ENS6"/>
<dbReference type="Proteomes" id="UP000499080">
    <property type="component" value="Unassembled WGS sequence"/>
</dbReference>
<gene>
    <name evidence="2" type="ORF">AVEN_255855_1</name>
</gene>
<accession>A0A4Y2ENS6</accession>
<comment type="caution">
    <text evidence="2">The sequence shown here is derived from an EMBL/GenBank/DDBJ whole genome shotgun (WGS) entry which is preliminary data.</text>
</comment>
<dbReference type="EMBL" id="BGPR01000637">
    <property type="protein sequence ID" value="GBM29474.1"/>
    <property type="molecule type" value="Genomic_DNA"/>
</dbReference>
<keyword evidence="3" id="KW-1185">Reference proteome</keyword>
<evidence type="ECO:0000256" key="1">
    <source>
        <dbReference type="SAM" id="Phobius"/>
    </source>
</evidence>
<evidence type="ECO:0000313" key="3">
    <source>
        <dbReference type="Proteomes" id="UP000499080"/>
    </source>
</evidence>
<reference evidence="2 3" key="1">
    <citation type="journal article" date="2019" name="Sci. Rep.">
        <title>Orb-weaving spider Araneus ventricosus genome elucidates the spidroin gene catalogue.</title>
        <authorList>
            <person name="Kono N."/>
            <person name="Nakamura H."/>
            <person name="Ohtoshi R."/>
            <person name="Moran D.A.P."/>
            <person name="Shinohara A."/>
            <person name="Yoshida Y."/>
            <person name="Fujiwara M."/>
            <person name="Mori M."/>
            <person name="Tomita M."/>
            <person name="Arakawa K."/>
        </authorList>
    </citation>
    <scope>NUCLEOTIDE SEQUENCE [LARGE SCALE GENOMIC DNA]</scope>
</reference>
<organism evidence="2 3">
    <name type="scientific">Araneus ventricosus</name>
    <name type="common">Orbweaver spider</name>
    <name type="synonym">Epeira ventricosa</name>
    <dbReference type="NCBI Taxonomy" id="182803"/>
    <lineage>
        <taxon>Eukaryota</taxon>
        <taxon>Metazoa</taxon>
        <taxon>Ecdysozoa</taxon>
        <taxon>Arthropoda</taxon>
        <taxon>Chelicerata</taxon>
        <taxon>Arachnida</taxon>
        <taxon>Araneae</taxon>
        <taxon>Araneomorphae</taxon>
        <taxon>Entelegynae</taxon>
        <taxon>Araneoidea</taxon>
        <taxon>Araneidae</taxon>
        <taxon>Araneus</taxon>
    </lineage>
</organism>
<evidence type="ECO:0000313" key="2">
    <source>
        <dbReference type="EMBL" id="GBM29474.1"/>
    </source>
</evidence>
<protein>
    <submittedName>
        <fullName evidence="2">Uncharacterized protein</fullName>
    </submittedName>
</protein>